<dbReference type="PANTHER" id="PTHR11432">
    <property type="entry name" value="NADH DEHYDROGENASE SUBUNIT 1"/>
    <property type="match status" value="1"/>
</dbReference>
<dbReference type="GO" id="GO:0009060">
    <property type="term" value="P:aerobic respiration"/>
    <property type="evidence" value="ECO:0007669"/>
    <property type="project" value="TreeGrafter"/>
</dbReference>
<feature type="transmembrane region" description="Helical" evidence="5">
    <location>
        <begin position="209"/>
        <end position="228"/>
    </location>
</feature>
<proteinExistence type="inferred from homology"/>
<dbReference type="AlphaFoldDB" id="T1AMW9"/>
<dbReference type="HAMAP" id="MF_01350">
    <property type="entry name" value="NDH1_NuoH"/>
    <property type="match status" value="1"/>
</dbReference>
<evidence type="ECO:0000256" key="4">
    <source>
        <dbReference type="ARBA" id="ARBA00023136"/>
    </source>
</evidence>
<keyword evidence="4 5" id="KW-0472">Membrane</keyword>
<protein>
    <submittedName>
        <fullName evidence="6">NADH dehydrogenase (Quinone)</fullName>
    </submittedName>
</protein>
<dbReference type="GO" id="GO:0003954">
    <property type="term" value="F:NADH dehydrogenase activity"/>
    <property type="evidence" value="ECO:0007669"/>
    <property type="project" value="TreeGrafter"/>
</dbReference>
<name>T1AMW9_9ZZZZ</name>
<feature type="transmembrane region" description="Helical" evidence="5">
    <location>
        <begin position="139"/>
        <end position="161"/>
    </location>
</feature>
<evidence type="ECO:0000256" key="5">
    <source>
        <dbReference type="SAM" id="Phobius"/>
    </source>
</evidence>
<feature type="transmembrane region" description="Helical" evidence="5">
    <location>
        <begin position="173"/>
        <end position="197"/>
    </location>
</feature>
<evidence type="ECO:0000256" key="2">
    <source>
        <dbReference type="ARBA" id="ARBA00022692"/>
    </source>
</evidence>
<dbReference type="GO" id="GO:0016020">
    <property type="term" value="C:membrane"/>
    <property type="evidence" value="ECO:0007669"/>
    <property type="project" value="UniProtKB-SubCell"/>
</dbReference>
<evidence type="ECO:0000256" key="1">
    <source>
        <dbReference type="ARBA" id="ARBA00004141"/>
    </source>
</evidence>
<organism evidence="6">
    <name type="scientific">mine drainage metagenome</name>
    <dbReference type="NCBI Taxonomy" id="410659"/>
    <lineage>
        <taxon>unclassified sequences</taxon>
        <taxon>metagenomes</taxon>
        <taxon>ecological metagenomes</taxon>
    </lineage>
</organism>
<gene>
    <name evidence="6" type="ORF">B2A_09914</name>
</gene>
<dbReference type="InterPro" id="IPR001694">
    <property type="entry name" value="NADH_UbQ_OxRdtase_su1/FPO"/>
</dbReference>
<evidence type="ECO:0000256" key="3">
    <source>
        <dbReference type="ARBA" id="ARBA00022989"/>
    </source>
</evidence>
<accession>T1AMW9</accession>
<feature type="transmembrane region" description="Helical" evidence="5">
    <location>
        <begin position="320"/>
        <end position="344"/>
    </location>
</feature>
<keyword evidence="2 5" id="KW-0812">Transmembrane</keyword>
<sequence length="345" mass="38562">MYIDSSFIGQVFTYADSLLKPLAGAFYAEALSLLAAFIVFAIILAILIVGFVYLFGWGERKMMARVHSRHGPTYLGKFGILQNMADVLKLLSKENIVPDSADKPLYGLVLPLFYAMMVMVLAFIPITGTFVGINATLGLLVVFLLLSFSPMILFLAGWTSGNKFASISAQRSVIIMVSYELPMLFVVVAVAMLAHSYNLISIVNAQNGLWFGLMMPIGLFVFFVVMLAELERPPFDLREADNELIAGWLTDVSAPYYGLALFLDYTRMFVGSLLISLLFLGGWLGPLLPAAFWMIFKVVLVTVFIIILRTSMIRMRLDRLIHTGWMYLLPLSLLNILITFIVFVR</sequence>
<feature type="transmembrane region" description="Helical" evidence="5">
    <location>
        <begin position="112"/>
        <end position="133"/>
    </location>
</feature>
<feature type="transmembrane region" description="Helical" evidence="5">
    <location>
        <begin position="30"/>
        <end position="55"/>
    </location>
</feature>
<reference evidence="6" key="2">
    <citation type="journal article" date="2014" name="ISME J.">
        <title>Microbial stratification in low pH oxic and suboxic macroscopic growths along an acid mine drainage.</title>
        <authorList>
            <person name="Mendez-Garcia C."/>
            <person name="Mesa V."/>
            <person name="Sprenger R.R."/>
            <person name="Richter M."/>
            <person name="Diez M.S."/>
            <person name="Solano J."/>
            <person name="Bargiela R."/>
            <person name="Golyshina O.V."/>
            <person name="Manteca A."/>
            <person name="Ramos J.L."/>
            <person name="Gallego J.R."/>
            <person name="Llorente I."/>
            <person name="Martins Dos Santos V.A."/>
            <person name="Jensen O.N."/>
            <person name="Pelaez A.I."/>
            <person name="Sanchez J."/>
            <person name="Ferrer M."/>
        </authorList>
    </citation>
    <scope>NUCLEOTIDE SEQUENCE</scope>
</reference>
<comment type="caution">
    <text evidence="6">The sequence shown here is derived from an EMBL/GenBank/DDBJ whole genome shotgun (WGS) entry which is preliminary data.</text>
</comment>
<dbReference type="PANTHER" id="PTHR11432:SF3">
    <property type="entry name" value="NADH-UBIQUINONE OXIDOREDUCTASE CHAIN 1"/>
    <property type="match status" value="1"/>
</dbReference>
<reference evidence="6" key="1">
    <citation type="submission" date="2013-08" db="EMBL/GenBank/DDBJ databases">
        <authorList>
            <person name="Mendez C."/>
            <person name="Richter M."/>
            <person name="Ferrer M."/>
            <person name="Sanchez J."/>
        </authorList>
    </citation>
    <scope>NUCLEOTIDE SEQUENCE</scope>
</reference>
<evidence type="ECO:0000313" key="6">
    <source>
        <dbReference type="EMBL" id="EQD43400.1"/>
    </source>
</evidence>
<dbReference type="EMBL" id="AUZZ01007160">
    <property type="protein sequence ID" value="EQD43400.1"/>
    <property type="molecule type" value="Genomic_DNA"/>
</dbReference>
<keyword evidence="3 5" id="KW-1133">Transmembrane helix</keyword>
<dbReference type="Pfam" id="PF00146">
    <property type="entry name" value="NADHdh"/>
    <property type="match status" value="1"/>
</dbReference>
<comment type="subcellular location">
    <subcellularLocation>
        <location evidence="1">Membrane</location>
        <topology evidence="1">Multi-pass membrane protein</topology>
    </subcellularLocation>
</comment>
<feature type="transmembrane region" description="Helical" evidence="5">
    <location>
        <begin position="290"/>
        <end position="308"/>
    </location>
</feature>